<keyword evidence="3" id="KW-0548">Nucleotidyltransferase</keyword>
<dbReference type="InterPro" id="IPR002156">
    <property type="entry name" value="RNaseH_domain"/>
</dbReference>
<keyword evidence="4" id="KW-1185">Reference proteome</keyword>
<evidence type="ECO:0000259" key="2">
    <source>
        <dbReference type="Pfam" id="PF17921"/>
    </source>
</evidence>
<dbReference type="GO" id="GO:0003676">
    <property type="term" value="F:nucleic acid binding"/>
    <property type="evidence" value="ECO:0007669"/>
    <property type="project" value="InterPro"/>
</dbReference>
<evidence type="ECO:0000259" key="1">
    <source>
        <dbReference type="Pfam" id="PF13456"/>
    </source>
</evidence>
<protein>
    <submittedName>
        <fullName evidence="3">Reverse transcriptase</fullName>
    </submittedName>
</protein>
<dbReference type="InterPro" id="IPR050951">
    <property type="entry name" value="Retrovirus_Pol_polyprotein"/>
</dbReference>
<dbReference type="Gene3D" id="1.10.340.70">
    <property type="match status" value="1"/>
</dbReference>
<dbReference type="PROSITE" id="PS51257">
    <property type="entry name" value="PROKAR_LIPOPROTEIN"/>
    <property type="match status" value="1"/>
</dbReference>
<dbReference type="Proteomes" id="UP000198211">
    <property type="component" value="Unassembled WGS sequence"/>
</dbReference>
<dbReference type="InterPro" id="IPR041588">
    <property type="entry name" value="Integrase_H2C2"/>
</dbReference>
<organism evidence="3 4">
    <name type="scientific">Phytophthora megakarya</name>
    <dbReference type="NCBI Taxonomy" id="4795"/>
    <lineage>
        <taxon>Eukaryota</taxon>
        <taxon>Sar</taxon>
        <taxon>Stramenopiles</taxon>
        <taxon>Oomycota</taxon>
        <taxon>Peronosporomycetes</taxon>
        <taxon>Peronosporales</taxon>
        <taxon>Peronosporaceae</taxon>
        <taxon>Phytophthora</taxon>
    </lineage>
</organism>
<accession>A0A225USA4</accession>
<reference evidence="4" key="1">
    <citation type="submission" date="2017-03" db="EMBL/GenBank/DDBJ databases">
        <title>Phytopthora megakarya and P. palmivora, two closely related causual agents of cacao black pod achieved similar genome size and gene model numbers by different mechanisms.</title>
        <authorList>
            <person name="Ali S."/>
            <person name="Shao J."/>
            <person name="Larry D.J."/>
            <person name="Kronmiller B."/>
            <person name="Shen D."/>
            <person name="Strem M.D."/>
            <person name="Melnick R.L."/>
            <person name="Guiltinan M.J."/>
            <person name="Tyler B.M."/>
            <person name="Meinhardt L.W."/>
            <person name="Bailey B.A."/>
        </authorList>
    </citation>
    <scope>NUCLEOTIDE SEQUENCE [LARGE SCALE GENOMIC DNA]</scope>
    <source>
        <strain evidence="4">zdho120</strain>
    </source>
</reference>
<dbReference type="PANTHER" id="PTHR37984">
    <property type="entry name" value="PROTEIN CBG26694"/>
    <property type="match status" value="1"/>
</dbReference>
<comment type="caution">
    <text evidence="3">The sequence shown here is derived from an EMBL/GenBank/DDBJ whole genome shotgun (WGS) entry which is preliminary data.</text>
</comment>
<keyword evidence="3" id="KW-0808">Transferase</keyword>
<dbReference type="FunFam" id="1.10.340.70:FF:000001">
    <property type="entry name" value="Retrovirus-related Pol polyprotein from transposon gypsy-like Protein"/>
    <property type="match status" value="1"/>
</dbReference>
<dbReference type="PANTHER" id="PTHR37984:SF5">
    <property type="entry name" value="PROTEIN NYNRIN-LIKE"/>
    <property type="match status" value="1"/>
</dbReference>
<dbReference type="GO" id="GO:0003964">
    <property type="term" value="F:RNA-directed DNA polymerase activity"/>
    <property type="evidence" value="ECO:0007669"/>
    <property type="project" value="UniProtKB-KW"/>
</dbReference>
<proteinExistence type="predicted"/>
<dbReference type="GO" id="GO:0004523">
    <property type="term" value="F:RNA-DNA hybrid ribonuclease activity"/>
    <property type="evidence" value="ECO:0007669"/>
    <property type="project" value="InterPro"/>
</dbReference>
<evidence type="ECO:0000313" key="4">
    <source>
        <dbReference type="Proteomes" id="UP000198211"/>
    </source>
</evidence>
<feature type="domain" description="Integrase zinc-binding" evidence="2">
    <location>
        <begin position="209"/>
        <end position="267"/>
    </location>
</feature>
<keyword evidence="3" id="KW-0695">RNA-directed DNA polymerase</keyword>
<dbReference type="Pfam" id="PF17921">
    <property type="entry name" value="Integrase_H2C2"/>
    <property type="match status" value="1"/>
</dbReference>
<feature type="domain" description="RNase H type-1" evidence="1">
    <location>
        <begin position="3"/>
        <end position="78"/>
    </location>
</feature>
<dbReference type="Gene3D" id="3.30.420.10">
    <property type="entry name" value="Ribonuclease H-like superfamily/Ribonuclease H"/>
    <property type="match status" value="1"/>
</dbReference>
<evidence type="ECO:0000313" key="3">
    <source>
        <dbReference type="EMBL" id="OWY95426.1"/>
    </source>
</evidence>
<dbReference type="Pfam" id="PF13456">
    <property type="entry name" value="RVT_3"/>
    <property type="match status" value="1"/>
</dbReference>
<dbReference type="AlphaFoldDB" id="A0A225USA4"/>
<gene>
    <name evidence="3" type="ORF">PHMEG_00034572</name>
</gene>
<name>A0A225USA4_9STRA</name>
<dbReference type="OrthoDB" id="125421at2759"/>
<dbReference type="EMBL" id="NBNE01012954">
    <property type="protein sequence ID" value="OWY95426.1"/>
    <property type="molecule type" value="Genomic_DNA"/>
</dbReference>
<dbReference type="InterPro" id="IPR036397">
    <property type="entry name" value="RNaseH_sf"/>
</dbReference>
<sequence length="309" mass="35479">MNNGVRAALELSAENLVIVGDSRLAIQQYLGVIACRKKTRMAKLNYHKELTSKLKSVKYLHILRREFNAAADSLATEALESKTSKVVLDESRKPELTGLNRIREVIYDSSQTRIEVKPVAEDSTRRISTILASQRIQLERRLRIAIVQDEELKWINLKTVYLETPTSSNIELPEMQRFLLTDDNVLYYMNPTPRNQQTNQQELRLRLVVPTTMIQEVLQNNHDSLEGGHQGVVRTYQRVKQDYYWFGLYADVEKHVKSCPDCSSSKSKPQLRGYSPGNILAERPFQIVSMDFVIPLLKSRQGNTALLLF</sequence>